<proteinExistence type="predicted"/>
<dbReference type="EMBL" id="CAJJDN010000083">
    <property type="protein sequence ID" value="CAD8105002.1"/>
    <property type="molecule type" value="Genomic_DNA"/>
</dbReference>
<dbReference type="AlphaFoldDB" id="A0A8S1PPT5"/>
<accession>A0A8S1PPT5</accession>
<name>A0A8S1PPT5_9CILI</name>
<dbReference type="Proteomes" id="UP000692954">
    <property type="component" value="Unassembled WGS sequence"/>
</dbReference>
<keyword evidence="2" id="KW-1185">Reference proteome</keyword>
<sequence>MVSRFQLLISKYENIRYNFAYLSQTLSNNQPDATSTPLEELAQKYQVQIFNLGQYLNQKEKDTS</sequence>
<comment type="caution">
    <text evidence="1">The sequence shown here is derived from an EMBL/GenBank/DDBJ whole genome shotgun (WGS) entry which is preliminary data.</text>
</comment>
<evidence type="ECO:0000313" key="2">
    <source>
        <dbReference type="Proteomes" id="UP000692954"/>
    </source>
</evidence>
<evidence type="ECO:0000313" key="1">
    <source>
        <dbReference type="EMBL" id="CAD8105002.1"/>
    </source>
</evidence>
<gene>
    <name evidence="1" type="ORF">PSON_ATCC_30995.1.T0830136</name>
</gene>
<reference evidence="1" key="1">
    <citation type="submission" date="2021-01" db="EMBL/GenBank/DDBJ databases">
        <authorList>
            <consortium name="Genoscope - CEA"/>
            <person name="William W."/>
        </authorList>
    </citation>
    <scope>NUCLEOTIDE SEQUENCE</scope>
</reference>
<protein>
    <submittedName>
        <fullName evidence="1">Uncharacterized protein</fullName>
    </submittedName>
</protein>
<organism evidence="1 2">
    <name type="scientific">Paramecium sonneborni</name>
    <dbReference type="NCBI Taxonomy" id="65129"/>
    <lineage>
        <taxon>Eukaryota</taxon>
        <taxon>Sar</taxon>
        <taxon>Alveolata</taxon>
        <taxon>Ciliophora</taxon>
        <taxon>Intramacronucleata</taxon>
        <taxon>Oligohymenophorea</taxon>
        <taxon>Peniculida</taxon>
        <taxon>Parameciidae</taxon>
        <taxon>Paramecium</taxon>
    </lineage>
</organism>